<comment type="caution">
    <text evidence="2">The sequence shown here is derived from an EMBL/GenBank/DDBJ whole genome shotgun (WGS) entry which is preliminary data.</text>
</comment>
<dbReference type="PANTHER" id="PTHR37391:SF2">
    <property type="entry name" value="E3 UBIQUITIN-PROTEIN LIGASE"/>
    <property type="match status" value="1"/>
</dbReference>
<dbReference type="RefSeq" id="WP_072444744.1">
    <property type="nucleotide sequence ID" value="NZ_QJJY01000033.1"/>
</dbReference>
<evidence type="ECO:0000313" key="3">
    <source>
        <dbReference type="Proteomes" id="UP000247755"/>
    </source>
</evidence>
<accession>A0A318HZ96</accession>
<sequence length="169" mass="18628">MKEVWKSLLLQAGAGEIRHSGRTLFDHLVGTARCLAQWGCEEDVCAAGLFHSVYGTSSFRHGLLAMSDRPALRLRIGQTAEQLVFLFCRAARAHGFLEALDAGMVRDRGGMTTYEVSRRTAQQLLLVELANLYEQRAALDGSALDTDTAHRFAARLDDPLRSVVLGLVR</sequence>
<dbReference type="AlphaFoldDB" id="A0A318HZ96"/>
<name>A0A318HZ96_BURPY</name>
<gene>
    <name evidence="2" type="ORF">NA66_103354</name>
</gene>
<evidence type="ECO:0000313" key="2">
    <source>
        <dbReference type="EMBL" id="PXX23838.1"/>
    </source>
</evidence>
<organism evidence="2 3">
    <name type="scientific">Burkholderia pyrrocinia</name>
    <name type="common">Pseudomonas pyrrocinia</name>
    <dbReference type="NCBI Taxonomy" id="60550"/>
    <lineage>
        <taxon>Bacteria</taxon>
        <taxon>Pseudomonadati</taxon>
        <taxon>Pseudomonadota</taxon>
        <taxon>Betaproteobacteria</taxon>
        <taxon>Burkholderiales</taxon>
        <taxon>Burkholderiaceae</taxon>
        <taxon>Burkholderia</taxon>
        <taxon>Burkholderia cepacia complex</taxon>
    </lineage>
</organism>
<feature type="domain" description="DUF6817" evidence="1">
    <location>
        <begin position="9"/>
        <end position="92"/>
    </location>
</feature>
<protein>
    <recommendedName>
        <fullName evidence="1">DUF6817 domain-containing protein</fullName>
    </recommendedName>
</protein>
<dbReference type="Gene3D" id="1.10.3210.10">
    <property type="entry name" value="Hypothetical protein af1432"/>
    <property type="match status" value="1"/>
</dbReference>
<dbReference type="InterPro" id="IPR049202">
    <property type="entry name" value="DUF6817"/>
</dbReference>
<dbReference type="EMBL" id="QJJY01000033">
    <property type="protein sequence ID" value="PXX23838.1"/>
    <property type="molecule type" value="Genomic_DNA"/>
</dbReference>
<dbReference type="Proteomes" id="UP000247755">
    <property type="component" value="Unassembled WGS sequence"/>
</dbReference>
<evidence type="ECO:0000259" key="1">
    <source>
        <dbReference type="Pfam" id="PF20680"/>
    </source>
</evidence>
<reference evidence="2 3" key="1">
    <citation type="submission" date="2018-05" db="EMBL/GenBank/DDBJ databases">
        <title>Comparative genomics of bacterial root endophytes of switchgrass collected from native prairies over two seasons.</title>
        <authorList>
            <person name="Tang Y."/>
        </authorList>
    </citation>
    <scope>NUCLEOTIDE SEQUENCE [LARGE SCALE GENOMIC DNA]</scope>
    <source>
        <strain evidence="2 3">NFIX32</strain>
    </source>
</reference>
<dbReference type="SUPFAM" id="SSF109604">
    <property type="entry name" value="HD-domain/PDEase-like"/>
    <property type="match status" value="1"/>
</dbReference>
<dbReference type="Pfam" id="PF20680">
    <property type="entry name" value="DUF6817"/>
    <property type="match status" value="1"/>
</dbReference>
<dbReference type="PANTHER" id="PTHR37391">
    <property type="entry name" value="E3 UBIQUITIN-PROTEIN LIGASE"/>
    <property type="match status" value="1"/>
</dbReference>
<proteinExistence type="predicted"/>